<dbReference type="Gene3D" id="1.20.120.1630">
    <property type="match status" value="1"/>
</dbReference>
<reference evidence="6 8" key="2">
    <citation type="submission" date="2018-07" db="EMBL/GenBank/DDBJ databases">
        <title>The Genome Sequence of Enterococcus sp. DIV0659b.</title>
        <authorList>
            <consortium name="The Broad Institute Genomics Platform"/>
            <consortium name="The Broad Institute Genomic Center for Infectious Diseases"/>
            <person name="Earl A."/>
            <person name="Manson A."/>
            <person name="Schwartman J."/>
            <person name="Gilmore M."/>
            <person name="Abouelleil A."/>
            <person name="Cao P."/>
            <person name="Chapman S."/>
            <person name="Cusick C."/>
            <person name="Shea T."/>
            <person name="Young S."/>
            <person name="Neafsey D."/>
            <person name="Nusbaum C."/>
            <person name="Birren B."/>
        </authorList>
    </citation>
    <scope>NUCLEOTIDE SEQUENCE [LARGE SCALE GENOMIC DNA]</scope>
    <source>
        <strain evidence="6 8">4G2_DIV0659</strain>
    </source>
</reference>
<evidence type="ECO:0000313" key="7">
    <source>
        <dbReference type="EMBL" id="OTO09517.1"/>
    </source>
</evidence>
<evidence type="ECO:0000313" key="6">
    <source>
        <dbReference type="EMBL" id="MEI5994708.1"/>
    </source>
</evidence>
<dbReference type="EMBL" id="NGLE01000001">
    <property type="protein sequence ID" value="OTO09517.1"/>
    <property type="molecule type" value="Genomic_DNA"/>
</dbReference>
<dbReference type="Pfam" id="PF04191">
    <property type="entry name" value="PEMT"/>
    <property type="match status" value="1"/>
</dbReference>
<organism evidence="7">
    <name type="scientific">Candidatus Enterococcus mansonii</name>
    <dbReference type="NCBI Taxonomy" id="1834181"/>
    <lineage>
        <taxon>Bacteria</taxon>
        <taxon>Bacillati</taxon>
        <taxon>Bacillota</taxon>
        <taxon>Bacilli</taxon>
        <taxon>Lactobacillales</taxon>
        <taxon>Enterococcaceae</taxon>
        <taxon>Enterococcus</taxon>
    </lineage>
</organism>
<evidence type="ECO:0008006" key="9">
    <source>
        <dbReference type="Google" id="ProtNLM"/>
    </source>
</evidence>
<proteinExistence type="predicted"/>
<gene>
    <name evidence="7" type="ORF">A5880_000196</name>
    <name evidence="6" type="ORF">A5880_002294</name>
</gene>
<protein>
    <recommendedName>
        <fullName evidence="9">Phospholipid methyltransferase</fullName>
    </recommendedName>
</protein>
<keyword evidence="8" id="KW-1185">Reference proteome</keyword>
<feature type="transmembrane region" description="Helical" evidence="5">
    <location>
        <begin position="42"/>
        <end position="60"/>
    </location>
</feature>
<dbReference type="Proteomes" id="UP000195139">
    <property type="component" value="Unassembled WGS sequence"/>
</dbReference>
<evidence type="ECO:0000256" key="4">
    <source>
        <dbReference type="ARBA" id="ARBA00023136"/>
    </source>
</evidence>
<dbReference type="RefSeq" id="WP_086329167.1">
    <property type="nucleotide sequence ID" value="NZ_NGLE02000001.1"/>
</dbReference>
<feature type="transmembrane region" description="Helical" evidence="5">
    <location>
        <begin position="67"/>
        <end position="88"/>
    </location>
</feature>
<reference evidence="7" key="1">
    <citation type="submission" date="2017-05" db="EMBL/GenBank/DDBJ databases">
        <title>The Genome Sequence of Enterococcus sp. 4G2_DIV0659.</title>
        <authorList>
            <consortium name="The Broad Institute Genomics Platform"/>
            <consortium name="The Broad Institute Genomic Center for Infectious Diseases"/>
            <person name="Earl A."/>
            <person name="Manson A."/>
            <person name="Schwartman J."/>
            <person name="Gilmore M."/>
            <person name="Abouelleil A."/>
            <person name="Cao P."/>
            <person name="Chapman S."/>
            <person name="Cusick C."/>
            <person name="Shea T."/>
            <person name="Young S."/>
            <person name="Neafsey D."/>
            <person name="Nusbaum C."/>
            <person name="Birren B."/>
        </authorList>
    </citation>
    <scope>NUCLEOTIDE SEQUENCE [LARGE SCALE GENOMIC DNA]</scope>
    <source>
        <strain evidence="7">4G2_DIV0659</strain>
    </source>
</reference>
<keyword evidence="2 5" id="KW-0812">Transmembrane</keyword>
<dbReference type="GO" id="GO:0012505">
    <property type="term" value="C:endomembrane system"/>
    <property type="evidence" value="ECO:0007669"/>
    <property type="project" value="UniProtKB-SubCell"/>
</dbReference>
<dbReference type="STRING" id="1834181.A5880_000196"/>
<keyword evidence="4 5" id="KW-0472">Membrane</keyword>
<evidence type="ECO:0000256" key="2">
    <source>
        <dbReference type="ARBA" id="ARBA00022692"/>
    </source>
</evidence>
<accession>A0A242CH07</accession>
<feature type="transmembrane region" description="Helical" evidence="5">
    <location>
        <begin position="112"/>
        <end position="138"/>
    </location>
</feature>
<dbReference type="AlphaFoldDB" id="A0A242CH07"/>
<evidence type="ECO:0000313" key="8">
    <source>
        <dbReference type="Proteomes" id="UP000195139"/>
    </source>
</evidence>
<keyword evidence="3 5" id="KW-1133">Transmembrane helix</keyword>
<evidence type="ECO:0000256" key="5">
    <source>
        <dbReference type="SAM" id="Phobius"/>
    </source>
</evidence>
<dbReference type="InterPro" id="IPR007318">
    <property type="entry name" value="Phopholipid_MeTrfase"/>
</dbReference>
<sequence>MNGFVIVVPIFLIRFLLMNNINSVAAKEAAKFAPVLGIEKFFYYIYQITTILLVILPIFLRSHFKSGINYLGVGLYLIGLIVLLLSTIDFSKQKPNTLRVYGIYQYSRNPMYLGYLLFFFGCTLIMQSVNLFICLVLFQLSTHFIILSEERWCEDHFGSEYNDYSGRVRRYF</sequence>
<dbReference type="OrthoDB" id="272002at2"/>
<comment type="subcellular location">
    <subcellularLocation>
        <location evidence="1">Endomembrane system</location>
        <topology evidence="1">Multi-pass membrane protein</topology>
    </subcellularLocation>
</comment>
<name>A0A242CH07_9ENTE</name>
<dbReference type="EMBL" id="NGLE02000001">
    <property type="protein sequence ID" value="MEI5994708.1"/>
    <property type="molecule type" value="Genomic_DNA"/>
</dbReference>
<evidence type="ECO:0000256" key="1">
    <source>
        <dbReference type="ARBA" id="ARBA00004127"/>
    </source>
</evidence>
<evidence type="ECO:0000256" key="3">
    <source>
        <dbReference type="ARBA" id="ARBA00022989"/>
    </source>
</evidence>
<comment type="caution">
    <text evidence="7">The sequence shown here is derived from an EMBL/GenBank/DDBJ whole genome shotgun (WGS) entry which is preliminary data.</text>
</comment>